<dbReference type="Proteomes" id="UP000427769">
    <property type="component" value="Chromosome"/>
</dbReference>
<proteinExistence type="predicted"/>
<dbReference type="PANTHER" id="PTHR12905:SF0">
    <property type="entry name" value="CALCINEURIN-LIKE PHOSPHOESTERASE DOMAIN-CONTAINING PROTEIN"/>
    <property type="match status" value="1"/>
</dbReference>
<dbReference type="GO" id="GO:0016787">
    <property type="term" value="F:hydrolase activity"/>
    <property type="evidence" value="ECO:0007669"/>
    <property type="project" value="InterPro"/>
</dbReference>
<dbReference type="InterPro" id="IPR004843">
    <property type="entry name" value="Calcineurin-like_PHP"/>
</dbReference>
<evidence type="ECO:0000313" key="2">
    <source>
        <dbReference type="EMBL" id="BBO78278.1"/>
    </source>
</evidence>
<dbReference type="InterPro" id="IPR051693">
    <property type="entry name" value="UPF0046_metallophosphoest"/>
</dbReference>
<dbReference type="InterPro" id="IPR029052">
    <property type="entry name" value="Metallo-depent_PP-like"/>
</dbReference>
<dbReference type="RefSeq" id="WP_155306932.1">
    <property type="nucleotide sequence ID" value="NZ_AP021875.1"/>
</dbReference>
<dbReference type="Gene3D" id="3.60.21.10">
    <property type="match status" value="1"/>
</dbReference>
<dbReference type="EMBL" id="AP021875">
    <property type="protein sequence ID" value="BBO78278.1"/>
    <property type="molecule type" value="Genomic_DNA"/>
</dbReference>
<evidence type="ECO:0000259" key="1">
    <source>
        <dbReference type="Pfam" id="PF00149"/>
    </source>
</evidence>
<dbReference type="PANTHER" id="PTHR12905">
    <property type="entry name" value="METALLOPHOSPHOESTERASE"/>
    <property type="match status" value="1"/>
</dbReference>
<dbReference type="AlphaFoldDB" id="A0A5K7ZB10"/>
<reference evidence="2 3" key="1">
    <citation type="submission" date="2019-11" db="EMBL/GenBank/DDBJ databases">
        <title>Comparative genomics of hydrocarbon-degrading Desulfosarcina strains.</title>
        <authorList>
            <person name="Watanabe M."/>
            <person name="Kojima H."/>
            <person name="Fukui M."/>
        </authorList>
    </citation>
    <scope>NUCLEOTIDE SEQUENCE [LARGE SCALE GENOMIC DNA]</scope>
    <source>
        <strain evidence="2 3">PP31</strain>
    </source>
</reference>
<organism evidence="2 3">
    <name type="scientific">Desulfosarcina widdelii</name>
    <dbReference type="NCBI Taxonomy" id="947919"/>
    <lineage>
        <taxon>Bacteria</taxon>
        <taxon>Pseudomonadati</taxon>
        <taxon>Thermodesulfobacteriota</taxon>
        <taxon>Desulfobacteria</taxon>
        <taxon>Desulfobacterales</taxon>
        <taxon>Desulfosarcinaceae</taxon>
        <taxon>Desulfosarcina</taxon>
    </lineage>
</organism>
<feature type="domain" description="Calcineurin-like phosphoesterase" evidence="1">
    <location>
        <begin position="1"/>
        <end position="173"/>
    </location>
</feature>
<keyword evidence="3" id="KW-1185">Reference proteome</keyword>
<evidence type="ECO:0000313" key="3">
    <source>
        <dbReference type="Proteomes" id="UP000427769"/>
    </source>
</evidence>
<dbReference type="SUPFAM" id="SSF56300">
    <property type="entry name" value="Metallo-dependent phosphatases"/>
    <property type="match status" value="1"/>
</dbReference>
<dbReference type="OrthoDB" id="332939at2"/>
<dbReference type="Pfam" id="PF00149">
    <property type="entry name" value="Metallophos"/>
    <property type="match status" value="1"/>
</dbReference>
<name>A0A5K7ZB10_9BACT</name>
<accession>A0A5K7ZB10</accession>
<gene>
    <name evidence="2" type="ORF">DSCW_56950</name>
</gene>
<sequence>MLIYAAADLHGRPERLAAIETHVATQRPDLLVLAGDLSRRMRPDEVAGSLSRLSLPTFFIRGNSDSRRLEASLGRPPRLQNLHATRKIVNEVGFVGVGGTLPLPFHSRLGLAESALVARLSDLLQPGDVLVAHPPPYGVRDRVLGRFHAGSRAVKRLVERRAPALVICGHIHEQAGIETLGKTVVVNCAMGRSCNGVLIRYDGESVPECAILP</sequence>
<dbReference type="KEGG" id="dwd:DSCW_56950"/>
<protein>
    <submittedName>
        <fullName evidence="2">Metallophosphoesterase</fullName>
    </submittedName>
</protein>